<gene>
    <name evidence="8" type="ORF">SPRG_20481</name>
</gene>
<evidence type="ECO:0000313" key="8">
    <source>
        <dbReference type="EMBL" id="KDO26677.1"/>
    </source>
</evidence>
<feature type="transmembrane region" description="Helical" evidence="7">
    <location>
        <begin position="388"/>
        <end position="407"/>
    </location>
</feature>
<feature type="transmembrane region" description="Helical" evidence="7">
    <location>
        <begin position="476"/>
        <end position="493"/>
    </location>
</feature>
<dbReference type="InterPro" id="IPR036259">
    <property type="entry name" value="MFS_trans_sf"/>
</dbReference>
<dbReference type="KEGG" id="spar:SPRG_20481"/>
<evidence type="ECO:0000313" key="9">
    <source>
        <dbReference type="Proteomes" id="UP000030745"/>
    </source>
</evidence>
<feature type="transmembrane region" description="Helical" evidence="7">
    <location>
        <begin position="328"/>
        <end position="348"/>
    </location>
</feature>
<evidence type="ECO:0000256" key="4">
    <source>
        <dbReference type="ARBA" id="ARBA00022692"/>
    </source>
</evidence>
<protein>
    <recommendedName>
        <fullName evidence="10">Transmembrane protein</fullName>
    </recommendedName>
</protein>
<keyword evidence="6 7" id="KW-0472">Membrane</keyword>
<feature type="transmembrane region" description="Helical" evidence="7">
    <location>
        <begin position="88"/>
        <end position="110"/>
    </location>
</feature>
<dbReference type="AlphaFoldDB" id="A0A067CIT4"/>
<accession>A0A067CIT4</accession>
<dbReference type="Proteomes" id="UP000030745">
    <property type="component" value="Unassembled WGS sequence"/>
</dbReference>
<dbReference type="RefSeq" id="XP_012202575.1">
    <property type="nucleotide sequence ID" value="XM_012347185.1"/>
</dbReference>
<evidence type="ECO:0008006" key="10">
    <source>
        <dbReference type="Google" id="ProtNLM"/>
    </source>
</evidence>
<dbReference type="InterPro" id="IPR039309">
    <property type="entry name" value="BT1"/>
</dbReference>
<sequence>MQAPFGSITAGPHALRSAGAFFFQSAAFRFLQYTLNDLLWYVLMKYLEADGQQYSETLTLIDATSYLRFFFCVFSDIWPMFGYRRKSWLLLGWAIAVIALSLGTVLPIGAPYCDFVKYPVDCMRNERNDAPYAAFNSNATDKAGRYTRLFAGAALGVAVIGAALNGLMVQYAQVQDDSVRGSLQASFYCATTVGRLASSLLQQFALNFTTFGGDYDWILDVQAAFGLCLAVALLAMVSTLWLDEVKSTRCQFGVWWTQLWAQLQTRAVWRVVAFYMFFGMFQGVYMKPITSWLTGSSNDWFSTVDCVVPFLVYAVVGRVGRAWSWRTAILMSSLACVALRAFSVVSVTQDIDRSATFNSILLVLMQAAMSVTELMCGFVLVETTGAGYEATFAGLRIVISYANSTWINQWSTFIREKLRIEPISTKDGEDTLLTEIVHASYVVLGIQLIGLCWIALLPTQKARLLELKDAATAKPLAGFLVVIGVMSLVSYPLRDLLFSLVDYLNARDE</sequence>
<feature type="transmembrane region" description="Helical" evidence="7">
    <location>
        <begin position="300"/>
        <end position="316"/>
    </location>
</feature>
<name>A0A067CIT4_SAPPC</name>
<evidence type="ECO:0000256" key="5">
    <source>
        <dbReference type="ARBA" id="ARBA00022989"/>
    </source>
</evidence>
<dbReference type="SUPFAM" id="SSF103473">
    <property type="entry name" value="MFS general substrate transporter"/>
    <property type="match status" value="1"/>
</dbReference>
<feature type="transmembrane region" description="Helical" evidence="7">
    <location>
        <begin position="436"/>
        <end position="456"/>
    </location>
</feature>
<keyword evidence="5 7" id="KW-1133">Transmembrane helix</keyword>
<proteinExistence type="inferred from homology"/>
<comment type="subcellular location">
    <subcellularLocation>
        <location evidence="1">Membrane</location>
        <topology evidence="1">Multi-pass membrane protein</topology>
    </subcellularLocation>
</comment>
<evidence type="ECO:0000256" key="7">
    <source>
        <dbReference type="SAM" id="Phobius"/>
    </source>
</evidence>
<feature type="transmembrane region" description="Helical" evidence="7">
    <location>
        <begin position="360"/>
        <end position="381"/>
    </location>
</feature>
<organism evidence="8 9">
    <name type="scientific">Saprolegnia parasitica (strain CBS 223.65)</name>
    <dbReference type="NCBI Taxonomy" id="695850"/>
    <lineage>
        <taxon>Eukaryota</taxon>
        <taxon>Sar</taxon>
        <taxon>Stramenopiles</taxon>
        <taxon>Oomycota</taxon>
        <taxon>Saprolegniomycetes</taxon>
        <taxon>Saprolegniales</taxon>
        <taxon>Saprolegniaceae</taxon>
        <taxon>Saprolegnia</taxon>
    </lineage>
</organism>
<feature type="transmembrane region" description="Helical" evidence="7">
    <location>
        <begin position="221"/>
        <end position="242"/>
    </location>
</feature>
<dbReference type="GeneID" id="24141600"/>
<evidence type="ECO:0000256" key="1">
    <source>
        <dbReference type="ARBA" id="ARBA00004141"/>
    </source>
</evidence>
<dbReference type="VEuPathDB" id="FungiDB:SPRG_20481"/>
<dbReference type="GO" id="GO:0016020">
    <property type="term" value="C:membrane"/>
    <property type="evidence" value="ECO:0007669"/>
    <property type="project" value="UniProtKB-SubCell"/>
</dbReference>
<feature type="transmembrane region" description="Helical" evidence="7">
    <location>
        <begin position="149"/>
        <end position="169"/>
    </location>
</feature>
<comment type="similarity">
    <text evidence="2">Belongs to the major facilitator superfamily. Folate-biopterin transporter (TC 2.A.71) family.</text>
</comment>
<reference evidence="8 9" key="1">
    <citation type="journal article" date="2013" name="PLoS Genet.">
        <title>Distinctive expansion of potential virulence genes in the genome of the oomycete fish pathogen Saprolegnia parasitica.</title>
        <authorList>
            <person name="Jiang R.H."/>
            <person name="de Bruijn I."/>
            <person name="Haas B.J."/>
            <person name="Belmonte R."/>
            <person name="Lobach L."/>
            <person name="Christie J."/>
            <person name="van den Ackerveken G."/>
            <person name="Bottin A."/>
            <person name="Bulone V."/>
            <person name="Diaz-Moreno S.M."/>
            <person name="Dumas B."/>
            <person name="Fan L."/>
            <person name="Gaulin E."/>
            <person name="Govers F."/>
            <person name="Grenville-Briggs L.J."/>
            <person name="Horner N.R."/>
            <person name="Levin J.Z."/>
            <person name="Mammella M."/>
            <person name="Meijer H.J."/>
            <person name="Morris P."/>
            <person name="Nusbaum C."/>
            <person name="Oome S."/>
            <person name="Phillips A.J."/>
            <person name="van Rooyen D."/>
            <person name="Rzeszutek E."/>
            <person name="Saraiva M."/>
            <person name="Secombes C.J."/>
            <person name="Seidl M.F."/>
            <person name="Snel B."/>
            <person name="Stassen J.H."/>
            <person name="Sykes S."/>
            <person name="Tripathy S."/>
            <person name="van den Berg H."/>
            <person name="Vega-Arreguin J.C."/>
            <person name="Wawra S."/>
            <person name="Young S.K."/>
            <person name="Zeng Q."/>
            <person name="Dieguez-Uribeondo J."/>
            <person name="Russ C."/>
            <person name="Tyler B.M."/>
            <person name="van West P."/>
        </authorList>
    </citation>
    <scope>NUCLEOTIDE SEQUENCE [LARGE SCALE GENOMIC DNA]</scope>
    <source>
        <strain evidence="8 9">CBS 223.65</strain>
    </source>
</reference>
<evidence type="ECO:0000256" key="3">
    <source>
        <dbReference type="ARBA" id="ARBA00022448"/>
    </source>
</evidence>
<feature type="transmembrane region" description="Helical" evidence="7">
    <location>
        <begin position="181"/>
        <end position="201"/>
    </location>
</feature>
<evidence type="ECO:0000256" key="2">
    <source>
        <dbReference type="ARBA" id="ARBA00007015"/>
    </source>
</evidence>
<dbReference type="PANTHER" id="PTHR31585">
    <property type="entry name" value="FOLATE-BIOPTERIN TRANSPORTER 1, CHLOROPLASTIC"/>
    <property type="match status" value="1"/>
</dbReference>
<keyword evidence="3" id="KW-0813">Transport</keyword>
<keyword evidence="4 7" id="KW-0812">Transmembrane</keyword>
<dbReference type="EMBL" id="KK583222">
    <property type="protein sequence ID" value="KDO26677.1"/>
    <property type="molecule type" value="Genomic_DNA"/>
</dbReference>
<keyword evidence="9" id="KW-1185">Reference proteome</keyword>
<feature type="transmembrane region" description="Helical" evidence="7">
    <location>
        <begin position="267"/>
        <end position="285"/>
    </location>
</feature>
<evidence type="ECO:0000256" key="6">
    <source>
        <dbReference type="ARBA" id="ARBA00023136"/>
    </source>
</evidence>
<dbReference type="PANTHER" id="PTHR31585:SF5">
    <property type="entry name" value="RNA-BINDING S4 DOMAIN-CONTAINING PROTEIN"/>
    <property type="match status" value="1"/>
</dbReference>